<keyword evidence="3" id="KW-1185">Reference proteome</keyword>
<keyword evidence="1" id="KW-0812">Transmembrane</keyword>
<evidence type="ECO:0000313" key="2">
    <source>
        <dbReference type="EMBL" id="MXO66528.1"/>
    </source>
</evidence>
<reference evidence="2 3" key="1">
    <citation type="submission" date="2019-12" db="EMBL/GenBank/DDBJ databases">
        <title>Genomic-based taxomic classification of the family Erythrobacteraceae.</title>
        <authorList>
            <person name="Xu L."/>
        </authorList>
    </citation>
    <scope>NUCLEOTIDE SEQUENCE [LARGE SCALE GENOMIC DNA]</scope>
    <source>
        <strain evidence="2 3">LMG 29518</strain>
    </source>
</reference>
<dbReference type="OrthoDB" id="7410112at2"/>
<evidence type="ECO:0000313" key="3">
    <source>
        <dbReference type="Proteomes" id="UP000438476"/>
    </source>
</evidence>
<keyword evidence="1" id="KW-0472">Membrane</keyword>
<dbReference type="AlphaFoldDB" id="A0A6I4T784"/>
<dbReference type="Proteomes" id="UP000438476">
    <property type="component" value="Unassembled WGS sequence"/>
</dbReference>
<proteinExistence type="predicted"/>
<organism evidence="2 3">
    <name type="scientific">Altericroceibacterium endophyticum</name>
    <dbReference type="NCBI Taxonomy" id="1808508"/>
    <lineage>
        <taxon>Bacteria</taxon>
        <taxon>Pseudomonadati</taxon>
        <taxon>Pseudomonadota</taxon>
        <taxon>Alphaproteobacteria</taxon>
        <taxon>Sphingomonadales</taxon>
        <taxon>Erythrobacteraceae</taxon>
        <taxon>Altericroceibacterium</taxon>
    </lineage>
</organism>
<sequence>MADPAKGRFFIIALVRIAGLAMILLAMMIYYNEIHAPDAVAVVLAVAGVLTMFGATRYLARKWRSGGGRHS</sequence>
<evidence type="ECO:0000256" key="1">
    <source>
        <dbReference type="SAM" id="Phobius"/>
    </source>
</evidence>
<comment type="caution">
    <text evidence="2">The sequence shown here is derived from an EMBL/GenBank/DDBJ whole genome shotgun (WGS) entry which is preliminary data.</text>
</comment>
<protein>
    <submittedName>
        <fullName evidence="2">Uncharacterized protein</fullName>
    </submittedName>
</protein>
<feature type="transmembrane region" description="Helical" evidence="1">
    <location>
        <begin position="37"/>
        <end position="60"/>
    </location>
</feature>
<dbReference type="RefSeq" id="WP_160736967.1">
    <property type="nucleotide sequence ID" value="NZ_WTYT01000005.1"/>
</dbReference>
<feature type="transmembrane region" description="Helical" evidence="1">
    <location>
        <begin position="9"/>
        <end position="31"/>
    </location>
</feature>
<gene>
    <name evidence="2" type="ORF">GRI91_12230</name>
</gene>
<dbReference type="EMBL" id="WTYT01000005">
    <property type="protein sequence ID" value="MXO66528.1"/>
    <property type="molecule type" value="Genomic_DNA"/>
</dbReference>
<name>A0A6I4T784_9SPHN</name>
<keyword evidence="1" id="KW-1133">Transmembrane helix</keyword>
<accession>A0A6I4T784</accession>